<dbReference type="EMBL" id="BRXY01000278">
    <property type="protein sequence ID" value="GMH83132.1"/>
    <property type="molecule type" value="Genomic_DNA"/>
</dbReference>
<feature type="binding site" evidence="5">
    <location>
        <position position="346"/>
    </location>
    <ligand>
        <name>Zn(2+)</name>
        <dbReference type="ChEBI" id="CHEBI:29105"/>
        <label>1</label>
    </ligand>
</feature>
<proteinExistence type="inferred from homology"/>
<feature type="region of interest" description="Disordered" evidence="7">
    <location>
        <begin position="589"/>
        <end position="611"/>
    </location>
</feature>
<feature type="compositionally biased region" description="Polar residues" evidence="7">
    <location>
        <begin position="36"/>
        <end position="61"/>
    </location>
</feature>
<sequence>MKSFTKALMGYAEDRYAEDNERSVLISFIWTATTMSSKQHGTSLSRKASSESAGKRTSPTSGKKKVKKGKKTLSVNTAPPPPPSSRRASSGATALAQMKMRKSSPADKLSKAKPTKLVRANTEPGTKKEKKSLTGKESRLEALAILKKASSLARPNVGAIVTIDELIKLEATVRAAAELNAIDEIDHTKRRGSMSLADMAKDSESGYLLDDELYNSLRNYMTVQVEKPKAKLQRVVKKLGMKAFSSKLLAAARASGGEVAAPEDDGEYAIEILPEYIEKSVNRWSFNVFEVEKETEVGSLVWVTEFLLQKSGLKKNLGVDSKYLRNWLFAVQEGYLEENSYHNQLHGADVCQTLYCMIYNSSFSDKLSDKMKYVALLAASAHDVGHVGVNNNFLVNTNDKLAITYCYEAPLEKMHASKGFEFMRIADSDVFHIFDGEELKTARHWFLNFILATDMAEHFHHISDLTGKIESSVGIEVKDDNDHALLVIGMLLHASDVSNPTKSWSYYNTWTERVMEEFYCQGDKERAANLRVSDGFDRTNKIPQSKFQNGFIAFIVKPLYEVLNRLDFLQLDLALSSIEDNLNNWKRTNESERRKSVMPMGMSPHQKTGHRRISKITQGNLAQMVQNAEGEKKEKAEGGLGALTEEKEEEEEGEGGGEGAGAGEEKQ</sequence>
<protein>
    <recommendedName>
        <fullName evidence="6">Phosphodiesterase</fullName>
        <ecNumber evidence="6">3.1.4.-</ecNumber>
    </recommendedName>
</protein>
<keyword evidence="1 5" id="KW-0479">Metal-binding</keyword>
<feature type="compositionally biased region" description="Basic residues" evidence="7">
    <location>
        <begin position="62"/>
        <end position="71"/>
    </location>
</feature>
<feature type="binding site" evidence="5">
    <location>
        <position position="383"/>
    </location>
    <ligand>
        <name>Zn(2+)</name>
        <dbReference type="ChEBI" id="CHEBI:29105"/>
        <label>1</label>
    </ligand>
</feature>
<feature type="region of interest" description="Disordered" evidence="7">
    <location>
        <begin position="36"/>
        <end position="135"/>
    </location>
</feature>
<feature type="compositionally biased region" description="Gly residues" evidence="7">
    <location>
        <begin position="656"/>
        <end position="667"/>
    </location>
</feature>
<dbReference type="Pfam" id="PF00233">
    <property type="entry name" value="PDEase_I"/>
    <property type="match status" value="1"/>
</dbReference>
<feature type="binding site" evidence="4">
    <location>
        <position position="496"/>
    </location>
    <ligand>
        <name>AMP</name>
        <dbReference type="ChEBI" id="CHEBI:456215"/>
    </ligand>
</feature>
<dbReference type="EC" id="3.1.4.-" evidence="6"/>
<dbReference type="CDD" id="cd00077">
    <property type="entry name" value="HDc"/>
    <property type="match status" value="1"/>
</dbReference>
<dbReference type="InterPro" id="IPR036971">
    <property type="entry name" value="PDEase_catalytic_dom_sf"/>
</dbReference>
<comment type="similarity">
    <text evidence="6">Belongs to the cyclic nucleotide phosphodiesterase family.</text>
</comment>
<name>A0A9W7ELN3_9STRA</name>
<keyword evidence="2 6" id="KW-0378">Hydrolase</keyword>
<reference evidence="10" key="1">
    <citation type="journal article" date="2023" name="Commun. Biol.">
        <title>Genome analysis of Parmales, the sister group of diatoms, reveals the evolutionary specialization of diatoms from phago-mixotrophs to photoautotrophs.</title>
        <authorList>
            <person name="Ban H."/>
            <person name="Sato S."/>
            <person name="Yoshikawa S."/>
            <person name="Yamada K."/>
            <person name="Nakamura Y."/>
            <person name="Ichinomiya M."/>
            <person name="Sato N."/>
            <person name="Blanc-Mathieu R."/>
            <person name="Endo H."/>
            <person name="Kuwata A."/>
            <person name="Ogata H."/>
        </authorList>
    </citation>
    <scope>NUCLEOTIDE SEQUENCE [LARGE SCALE GENOMIC DNA]</scope>
    <source>
        <strain evidence="10">NIES 3701</strain>
    </source>
</reference>
<feature type="compositionally biased region" description="Basic and acidic residues" evidence="7">
    <location>
        <begin position="125"/>
        <end position="135"/>
    </location>
</feature>
<feature type="active site" description="Proton donor" evidence="3">
    <location>
        <position position="342"/>
    </location>
</feature>
<evidence type="ECO:0000256" key="5">
    <source>
        <dbReference type="PIRSR" id="PIRSR623088-3"/>
    </source>
</evidence>
<dbReference type="OrthoDB" id="432756at2759"/>
<feature type="binding site" evidence="4">
    <location>
        <begin position="342"/>
        <end position="346"/>
    </location>
    <ligand>
        <name>AMP</name>
        <dbReference type="ChEBI" id="CHEBI:456215"/>
    </ligand>
</feature>
<evidence type="ECO:0000313" key="10">
    <source>
        <dbReference type="Proteomes" id="UP001165085"/>
    </source>
</evidence>
<dbReference type="GO" id="GO:0046872">
    <property type="term" value="F:metal ion binding"/>
    <property type="evidence" value="ECO:0007669"/>
    <property type="project" value="UniProtKB-KW"/>
</dbReference>
<organism evidence="9 10">
    <name type="scientific">Triparma strigata</name>
    <dbReference type="NCBI Taxonomy" id="1606541"/>
    <lineage>
        <taxon>Eukaryota</taxon>
        <taxon>Sar</taxon>
        <taxon>Stramenopiles</taxon>
        <taxon>Ochrophyta</taxon>
        <taxon>Bolidophyceae</taxon>
        <taxon>Parmales</taxon>
        <taxon>Triparmaceae</taxon>
        <taxon>Triparma</taxon>
    </lineage>
</organism>
<evidence type="ECO:0000256" key="1">
    <source>
        <dbReference type="ARBA" id="ARBA00022723"/>
    </source>
</evidence>
<dbReference type="PROSITE" id="PS00126">
    <property type="entry name" value="PDEASE_I_1"/>
    <property type="match status" value="1"/>
</dbReference>
<dbReference type="Gene3D" id="1.10.1300.10">
    <property type="entry name" value="3'5'-cyclic nucleotide phosphodiesterase, catalytic domain"/>
    <property type="match status" value="1"/>
</dbReference>
<dbReference type="InterPro" id="IPR023174">
    <property type="entry name" value="PDEase_CS"/>
</dbReference>
<evidence type="ECO:0000256" key="4">
    <source>
        <dbReference type="PIRSR" id="PIRSR623088-2"/>
    </source>
</evidence>
<comment type="cofactor">
    <cofactor evidence="6">
        <name>a divalent metal cation</name>
        <dbReference type="ChEBI" id="CHEBI:60240"/>
    </cofactor>
    <text evidence="6">Binds 2 divalent metal cations per subunit. Site 1 may preferentially bind zinc ions, while site 2 has a preference for magnesium and/or manganese ions.</text>
</comment>
<dbReference type="PRINTS" id="PR00387">
    <property type="entry name" value="PDIESTERASE1"/>
</dbReference>
<feature type="binding site" evidence="5">
    <location>
        <position position="383"/>
    </location>
    <ligand>
        <name>Zn(2+)</name>
        <dbReference type="ChEBI" id="CHEBI:29105"/>
        <label>2</label>
    </ligand>
</feature>
<feature type="binding site" evidence="5">
    <location>
        <position position="382"/>
    </location>
    <ligand>
        <name>Zn(2+)</name>
        <dbReference type="ChEBI" id="CHEBI:29105"/>
        <label>1</label>
    </ligand>
</feature>
<gene>
    <name evidence="9" type="ORF">TrST_g8039</name>
</gene>
<keyword evidence="10" id="KW-1185">Reference proteome</keyword>
<dbReference type="InterPro" id="IPR023088">
    <property type="entry name" value="PDEase"/>
</dbReference>
<evidence type="ECO:0000256" key="6">
    <source>
        <dbReference type="RuleBase" id="RU363067"/>
    </source>
</evidence>
<feature type="binding site" evidence="4">
    <location>
        <position position="548"/>
    </location>
    <ligand>
        <name>AMP</name>
        <dbReference type="ChEBI" id="CHEBI:456215"/>
    </ligand>
</feature>
<feature type="binding site" evidence="5">
    <location>
        <position position="496"/>
    </location>
    <ligand>
        <name>Zn(2+)</name>
        <dbReference type="ChEBI" id="CHEBI:29105"/>
        <label>1</label>
    </ligand>
</feature>
<dbReference type="PANTHER" id="PTHR11347">
    <property type="entry name" value="CYCLIC NUCLEOTIDE PHOSPHODIESTERASE"/>
    <property type="match status" value="1"/>
</dbReference>
<dbReference type="PROSITE" id="PS51845">
    <property type="entry name" value="PDEASE_I_2"/>
    <property type="match status" value="1"/>
</dbReference>
<dbReference type="InterPro" id="IPR002073">
    <property type="entry name" value="PDEase_catalytic_dom"/>
</dbReference>
<dbReference type="SUPFAM" id="SSF109604">
    <property type="entry name" value="HD-domain/PDEase-like"/>
    <property type="match status" value="1"/>
</dbReference>
<dbReference type="Proteomes" id="UP001165085">
    <property type="component" value="Unassembled WGS sequence"/>
</dbReference>
<dbReference type="GO" id="GO:0007165">
    <property type="term" value="P:signal transduction"/>
    <property type="evidence" value="ECO:0007669"/>
    <property type="project" value="InterPro"/>
</dbReference>
<comment type="caution">
    <text evidence="9">The sequence shown here is derived from an EMBL/GenBank/DDBJ whole genome shotgun (WGS) entry which is preliminary data.</text>
</comment>
<evidence type="ECO:0000313" key="9">
    <source>
        <dbReference type="EMBL" id="GMH83132.1"/>
    </source>
</evidence>
<feature type="domain" description="PDEase" evidence="8">
    <location>
        <begin position="261"/>
        <end position="592"/>
    </location>
</feature>
<evidence type="ECO:0000256" key="3">
    <source>
        <dbReference type="PIRSR" id="PIRSR623088-1"/>
    </source>
</evidence>
<feature type="compositionally biased region" description="Acidic residues" evidence="7">
    <location>
        <begin position="646"/>
        <end position="655"/>
    </location>
</feature>
<feature type="region of interest" description="Disordered" evidence="7">
    <location>
        <begin position="623"/>
        <end position="667"/>
    </location>
</feature>
<evidence type="ECO:0000256" key="2">
    <source>
        <dbReference type="ARBA" id="ARBA00022801"/>
    </source>
</evidence>
<feature type="binding site" evidence="4">
    <location>
        <position position="383"/>
    </location>
    <ligand>
        <name>AMP</name>
        <dbReference type="ChEBI" id="CHEBI:456215"/>
    </ligand>
</feature>
<dbReference type="AlphaFoldDB" id="A0A9W7ELN3"/>
<evidence type="ECO:0000259" key="8">
    <source>
        <dbReference type="PROSITE" id="PS51845"/>
    </source>
</evidence>
<evidence type="ECO:0000256" key="7">
    <source>
        <dbReference type="SAM" id="MobiDB-lite"/>
    </source>
</evidence>
<dbReference type="GO" id="GO:0004114">
    <property type="term" value="F:3',5'-cyclic-nucleotide phosphodiesterase activity"/>
    <property type="evidence" value="ECO:0007669"/>
    <property type="project" value="InterPro"/>
</dbReference>
<accession>A0A9W7ELN3</accession>
<dbReference type="InterPro" id="IPR003607">
    <property type="entry name" value="HD/PDEase_dom"/>
</dbReference>